<dbReference type="InterPro" id="IPR057684">
    <property type="entry name" value="DUF7924"/>
</dbReference>
<feature type="domain" description="DUF7924" evidence="2">
    <location>
        <begin position="236"/>
        <end position="360"/>
    </location>
</feature>
<accession>A0ABR2IRX8</accession>
<dbReference type="EMBL" id="JAPCWZ010000004">
    <property type="protein sequence ID" value="KAK8867592.1"/>
    <property type="molecule type" value="Genomic_DNA"/>
</dbReference>
<evidence type="ECO:0000259" key="2">
    <source>
        <dbReference type="Pfam" id="PF25545"/>
    </source>
</evidence>
<name>A0ABR2IRX8_9PEZI</name>
<evidence type="ECO:0000313" key="3">
    <source>
        <dbReference type="EMBL" id="KAK8867592.1"/>
    </source>
</evidence>
<dbReference type="PANTHER" id="PTHR42470:SF1">
    <property type="entry name" value="VAST DOMAIN-CONTAINING PROTEIN"/>
    <property type="match status" value="1"/>
</dbReference>
<comment type="caution">
    <text evidence="3">The sequence shown here is derived from an EMBL/GenBank/DDBJ whole genome shotgun (WGS) entry which is preliminary data.</text>
</comment>
<gene>
    <name evidence="3" type="ORF">PGQ11_006170</name>
</gene>
<evidence type="ECO:0000313" key="4">
    <source>
        <dbReference type="Proteomes" id="UP001390339"/>
    </source>
</evidence>
<dbReference type="Proteomes" id="UP001390339">
    <property type="component" value="Unassembled WGS sequence"/>
</dbReference>
<protein>
    <recommendedName>
        <fullName evidence="2">DUF7924 domain-containing protein</fullName>
    </recommendedName>
</protein>
<feature type="region of interest" description="Disordered" evidence="1">
    <location>
        <begin position="1"/>
        <end position="83"/>
    </location>
</feature>
<proteinExistence type="predicted"/>
<feature type="compositionally biased region" description="Polar residues" evidence="1">
    <location>
        <begin position="65"/>
        <end position="76"/>
    </location>
</feature>
<dbReference type="PANTHER" id="PTHR42470">
    <property type="entry name" value="VAST DOMAIN-CONTAINING PROTEIN"/>
    <property type="match status" value="1"/>
</dbReference>
<keyword evidence="4" id="KW-1185">Reference proteome</keyword>
<evidence type="ECO:0000256" key="1">
    <source>
        <dbReference type="SAM" id="MobiDB-lite"/>
    </source>
</evidence>
<reference evidence="3 4" key="1">
    <citation type="journal article" date="2024" name="IMA Fungus">
        <title>Apiospora arundinis, a panoply of carbohydrate-active enzymes and secondary metabolites.</title>
        <authorList>
            <person name="Sorensen T."/>
            <person name="Petersen C."/>
            <person name="Muurmann A.T."/>
            <person name="Christiansen J.V."/>
            <person name="Brundto M.L."/>
            <person name="Overgaard C.K."/>
            <person name="Boysen A.T."/>
            <person name="Wollenberg R.D."/>
            <person name="Larsen T.O."/>
            <person name="Sorensen J.L."/>
            <person name="Nielsen K.L."/>
            <person name="Sondergaard T.E."/>
        </authorList>
    </citation>
    <scope>NUCLEOTIDE SEQUENCE [LARGE SCALE GENOMIC DNA]</scope>
    <source>
        <strain evidence="3 4">AAU 773</strain>
    </source>
</reference>
<dbReference type="Pfam" id="PF25545">
    <property type="entry name" value="DUF7924"/>
    <property type="match status" value="1"/>
</dbReference>
<organism evidence="3 4">
    <name type="scientific">Apiospora arundinis</name>
    <dbReference type="NCBI Taxonomy" id="335852"/>
    <lineage>
        <taxon>Eukaryota</taxon>
        <taxon>Fungi</taxon>
        <taxon>Dikarya</taxon>
        <taxon>Ascomycota</taxon>
        <taxon>Pezizomycotina</taxon>
        <taxon>Sordariomycetes</taxon>
        <taxon>Xylariomycetidae</taxon>
        <taxon>Amphisphaeriales</taxon>
        <taxon>Apiosporaceae</taxon>
        <taxon>Apiospora</taxon>
    </lineage>
</organism>
<sequence length="368" mass="41209">MMSFTKKHHLDTSLTDERDDGSLAKRPHHYAESMHLSPEDPELGYIEPDQVEQGSPAQAAPESPTPTVSAMGSNLSGRRIEQGDYRDRLSMNNIIYLEDGEPAPGRIVQLCNQIARQEDCASPDPIPDEDCPEFRDLKSFQHNGAREIDLKFWVSRYLFPGTSYVSRNGLAVKYENSFKRACIPGPTDRINKVSTPCPSLTYGYAARRHDLLFSEVLDAPALKLKPWGGTIDDWLDLAFPFLTVEVVADGPEGGGFFIATSKCLSASASCVNVVSSLADRLREHPGSRVLHDATFSVAMNQSVAEIYVSWRTEDGLGYRMQDVACFFIKKPEEYLQFCRCVKNIMDWGKGSRLKLIQEALKFVEEDQE</sequence>